<dbReference type="GO" id="GO:0033017">
    <property type="term" value="C:sarcoplasmic reticulum membrane"/>
    <property type="evidence" value="ECO:0007669"/>
    <property type="project" value="UniProtKB-SubCell"/>
</dbReference>
<dbReference type="Gene3D" id="3.40.1110.10">
    <property type="entry name" value="Calcium-transporting ATPase, cytoplasmic domain N"/>
    <property type="match status" value="2"/>
</dbReference>
<organism evidence="12 13">
    <name type="scientific">Lepeophtheirus salmonis</name>
    <name type="common">Salmon louse</name>
    <name type="synonym">Caligus salmonis</name>
    <dbReference type="NCBI Taxonomy" id="72036"/>
    <lineage>
        <taxon>Eukaryota</taxon>
        <taxon>Metazoa</taxon>
        <taxon>Ecdysozoa</taxon>
        <taxon>Arthropoda</taxon>
        <taxon>Crustacea</taxon>
        <taxon>Multicrustacea</taxon>
        <taxon>Hexanauplia</taxon>
        <taxon>Copepoda</taxon>
        <taxon>Siphonostomatoida</taxon>
        <taxon>Caligidae</taxon>
        <taxon>Lepeophtheirus</taxon>
    </lineage>
</organism>
<dbReference type="InterPro" id="IPR036412">
    <property type="entry name" value="HAD-like_sf"/>
</dbReference>
<feature type="domain" description="Cation-transporting P-type ATPase N-terminal" evidence="11">
    <location>
        <begin position="8"/>
        <end position="81"/>
    </location>
</feature>
<dbReference type="EMBL" id="HG994582">
    <property type="protein sequence ID" value="CAF2902815.1"/>
    <property type="molecule type" value="Genomic_DNA"/>
</dbReference>
<dbReference type="InterPro" id="IPR004014">
    <property type="entry name" value="ATPase_P-typ_cation-transptr_N"/>
</dbReference>
<dbReference type="AlphaFoldDB" id="A0A7R8CR96"/>
<dbReference type="SFLD" id="SFLDF00027">
    <property type="entry name" value="p-type_atpase"/>
    <property type="match status" value="1"/>
</dbReference>
<evidence type="ECO:0000256" key="10">
    <source>
        <dbReference type="ARBA" id="ARBA00048694"/>
    </source>
</evidence>
<dbReference type="EC" id="7.2.2.10" evidence="2"/>
<keyword evidence="8" id="KW-1133">Transmembrane helix</keyword>
<dbReference type="GO" id="GO:0005388">
    <property type="term" value="F:P-type calcium transporter activity"/>
    <property type="evidence" value="ECO:0007669"/>
    <property type="project" value="UniProtKB-EC"/>
</dbReference>
<keyword evidence="9" id="KW-0472">Membrane</keyword>
<dbReference type="SUPFAM" id="SSF81653">
    <property type="entry name" value="Calcium ATPase, transduction domain A"/>
    <property type="match status" value="1"/>
</dbReference>
<gene>
    <name evidence="12" type="ORF">LSAA_7151</name>
</gene>
<dbReference type="InterPro" id="IPR001757">
    <property type="entry name" value="P_typ_ATPase"/>
</dbReference>
<dbReference type="InterPro" id="IPR018303">
    <property type="entry name" value="ATPase_P-typ_P_site"/>
</dbReference>
<accession>A0A7R8CR96</accession>
<dbReference type="Pfam" id="PF00122">
    <property type="entry name" value="E1-E2_ATPase"/>
    <property type="match status" value="1"/>
</dbReference>
<evidence type="ECO:0000313" key="13">
    <source>
        <dbReference type="Proteomes" id="UP000675881"/>
    </source>
</evidence>
<dbReference type="PRINTS" id="PR00119">
    <property type="entry name" value="CATATPASE"/>
</dbReference>
<evidence type="ECO:0000313" key="12">
    <source>
        <dbReference type="EMBL" id="CAF2902815.1"/>
    </source>
</evidence>
<keyword evidence="5" id="KW-0067">ATP-binding</keyword>
<evidence type="ECO:0000256" key="3">
    <source>
        <dbReference type="ARBA" id="ARBA00022692"/>
    </source>
</evidence>
<protein>
    <recommendedName>
        <fullName evidence="2">P-type Ca(2+) transporter</fullName>
        <ecNumber evidence="2">7.2.2.10</ecNumber>
    </recommendedName>
</protein>
<dbReference type="InterPro" id="IPR023299">
    <property type="entry name" value="ATPase_P-typ_cyto_dom_N"/>
</dbReference>
<dbReference type="InterPro" id="IPR044492">
    <property type="entry name" value="P_typ_ATPase_HD_dom"/>
</dbReference>
<dbReference type="Gene3D" id="1.20.1110.10">
    <property type="entry name" value="Calcium-transporting ATPase, transmembrane domain"/>
    <property type="match status" value="3"/>
</dbReference>
<dbReference type="Gene3D" id="3.40.50.1000">
    <property type="entry name" value="HAD superfamily/HAD-like"/>
    <property type="match status" value="1"/>
</dbReference>
<dbReference type="InterPro" id="IPR023298">
    <property type="entry name" value="ATPase_P-typ_TM_dom_sf"/>
</dbReference>
<dbReference type="InterPro" id="IPR008250">
    <property type="entry name" value="ATPase_P-typ_transduc_dom_A_sf"/>
</dbReference>
<dbReference type="GO" id="GO:0005524">
    <property type="term" value="F:ATP binding"/>
    <property type="evidence" value="ECO:0007669"/>
    <property type="project" value="UniProtKB-KW"/>
</dbReference>
<sequence>MRSLSTKEAAELPPDDVLQVLHSGPSGLTSTESSVRRSTFGFNEFSVKAARPLWKKYLDQFSNPFILLLLASAVISVMMGQLDDAASISFAIIIVVSVGFVQEYRSEKTLERLGALLPPSCHCLRDGSVSSLLARYLIPGDVVELNVGDRVPADLRLIEVHELSIDESNFTVANGRGRGVVISTGDSSQFGEMFKMMEKEEKPRTPLQESMDKLGKQLSIYSLAVIALIMLIGVWKGRPALDMFNVGVSLAVAAIPEGLPIVVTVTLALGVMRMANRNAIVKRLPTVEALGCVDFICSDKTGTLTTNCLGAKINQEGIIGNPTEKALLTFAQRFGLDSVRSRFRRIDELPFSSDRALENVIKMCSHIGNNVMSEEMIRKVLRCNEKMASKGLRVLAFSEELMDSSKNKNVCYFLGLVGLRDPPRSQVKDSIKMLKKSKVEISMITGDSKETALSIAETLDIHSPLKHSLSGNEIDSYSDSDLRNVAERVSVYYRASPRHKLRIIKALQSNGHVVAMTGDGVNDGVAVKKADVGISMGLSGTDLSTSIAALFLLSLSTLLDIPNPLNPMQILWINVIMDGPPAQSLGLEPVDHEVIKRPPRKKSEQILTKALIKNVLVSAVVIISGTLFVFKQMMVDGRITARDTTMTFTCFVFFDMFNALSCRSQERLIWDIGTIGSDLFPTSSVHLSNGGLKARSIVNLNGLSLKSLFSFGIRPQYSRVRTEAKSFGV</sequence>
<evidence type="ECO:0000256" key="1">
    <source>
        <dbReference type="ARBA" id="ARBA00004326"/>
    </source>
</evidence>
<keyword evidence="6" id="KW-0703">Sarcoplasmic reticulum</keyword>
<dbReference type="OrthoDB" id="3352408at2759"/>
<evidence type="ECO:0000256" key="6">
    <source>
        <dbReference type="ARBA" id="ARBA00022951"/>
    </source>
</evidence>
<keyword evidence="4" id="KW-0547">Nucleotide-binding</keyword>
<keyword evidence="13" id="KW-1185">Reference proteome</keyword>
<dbReference type="SMART" id="SM00831">
    <property type="entry name" value="Cation_ATPase_N"/>
    <property type="match status" value="1"/>
</dbReference>
<reference evidence="12" key="1">
    <citation type="submission" date="2021-02" db="EMBL/GenBank/DDBJ databases">
        <authorList>
            <person name="Bekaert M."/>
        </authorList>
    </citation>
    <scope>NUCLEOTIDE SEQUENCE</scope>
    <source>
        <strain evidence="12">IoA-00</strain>
    </source>
</reference>
<dbReference type="PROSITE" id="PS00154">
    <property type="entry name" value="ATPASE_E1_E2"/>
    <property type="match status" value="1"/>
</dbReference>
<dbReference type="InterPro" id="IPR059000">
    <property type="entry name" value="ATPase_P-type_domA"/>
</dbReference>
<evidence type="ECO:0000256" key="9">
    <source>
        <dbReference type="ARBA" id="ARBA00023136"/>
    </source>
</evidence>
<comment type="subcellular location">
    <subcellularLocation>
        <location evidence="1">Sarcoplasmic reticulum membrane</location>
        <topology evidence="1">Multi-pass membrane protein</topology>
    </subcellularLocation>
</comment>
<proteinExistence type="predicted"/>
<evidence type="ECO:0000256" key="2">
    <source>
        <dbReference type="ARBA" id="ARBA00012790"/>
    </source>
</evidence>
<dbReference type="Pfam" id="PF00689">
    <property type="entry name" value="Cation_ATPase_C"/>
    <property type="match status" value="1"/>
</dbReference>
<evidence type="ECO:0000256" key="8">
    <source>
        <dbReference type="ARBA" id="ARBA00022989"/>
    </source>
</evidence>
<evidence type="ECO:0000256" key="4">
    <source>
        <dbReference type="ARBA" id="ARBA00022741"/>
    </source>
</evidence>
<dbReference type="SFLD" id="SFLDG00002">
    <property type="entry name" value="C1.7:_P-type_atpase_like"/>
    <property type="match status" value="1"/>
</dbReference>
<dbReference type="SFLD" id="SFLDS00003">
    <property type="entry name" value="Haloacid_Dehalogenase"/>
    <property type="match status" value="1"/>
</dbReference>
<dbReference type="Proteomes" id="UP000675881">
    <property type="component" value="Chromosome 3"/>
</dbReference>
<evidence type="ECO:0000256" key="7">
    <source>
        <dbReference type="ARBA" id="ARBA00022967"/>
    </source>
</evidence>
<dbReference type="PANTHER" id="PTHR42861">
    <property type="entry name" value="CALCIUM-TRANSPORTING ATPASE"/>
    <property type="match status" value="1"/>
</dbReference>
<keyword evidence="7" id="KW-1278">Translocase</keyword>
<dbReference type="Gene3D" id="2.70.150.10">
    <property type="entry name" value="Calcium-transporting ATPase, cytoplasmic transduction domain A"/>
    <property type="match status" value="1"/>
</dbReference>
<comment type="catalytic activity">
    <reaction evidence="10">
        <text>Ca(2+)(in) + ATP + H2O = Ca(2+)(out) + ADP + phosphate + H(+)</text>
        <dbReference type="Rhea" id="RHEA:18105"/>
        <dbReference type="ChEBI" id="CHEBI:15377"/>
        <dbReference type="ChEBI" id="CHEBI:15378"/>
        <dbReference type="ChEBI" id="CHEBI:29108"/>
        <dbReference type="ChEBI" id="CHEBI:30616"/>
        <dbReference type="ChEBI" id="CHEBI:43474"/>
        <dbReference type="ChEBI" id="CHEBI:456216"/>
        <dbReference type="EC" id="7.2.2.10"/>
    </reaction>
</comment>
<evidence type="ECO:0000256" key="5">
    <source>
        <dbReference type="ARBA" id="ARBA00022840"/>
    </source>
</evidence>
<dbReference type="InterPro" id="IPR023214">
    <property type="entry name" value="HAD_sf"/>
</dbReference>
<dbReference type="PRINTS" id="PR00120">
    <property type="entry name" value="HATPASE"/>
</dbReference>
<evidence type="ECO:0000259" key="11">
    <source>
        <dbReference type="SMART" id="SM00831"/>
    </source>
</evidence>
<dbReference type="SUPFAM" id="SSF56784">
    <property type="entry name" value="HAD-like"/>
    <property type="match status" value="1"/>
</dbReference>
<dbReference type="NCBIfam" id="TIGR01494">
    <property type="entry name" value="ATPase_P-type"/>
    <property type="match status" value="2"/>
</dbReference>
<dbReference type="InterPro" id="IPR006068">
    <property type="entry name" value="ATPase_P-typ_cation-transptr_C"/>
</dbReference>
<dbReference type="Pfam" id="PF00702">
    <property type="entry name" value="Hydrolase"/>
    <property type="match status" value="1"/>
</dbReference>
<name>A0A7R8CR96_LEPSM</name>
<dbReference type="SUPFAM" id="SSF81665">
    <property type="entry name" value="Calcium ATPase, transmembrane domain M"/>
    <property type="match status" value="1"/>
</dbReference>
<dbReference type="Pfam" id="PF00690">
    <property type="entry name" value="Cation_ATPase_N"/>
    <property type="match status" value="1"/>
</dbReference>
<dbReference type="GO" id="GO:0016887">
    <property type="term" value="F:ATP hydrolysis activity"/>
    <property type="evidence" value="ECO:0007669"/>
    <property type="project" value="InterPro"/>
</dbReference>
<keyword evidence="3" id="KW-0812">Transmembrane</keyword>